<gene>
    <name evidence="2" type="ORF">SEA_BRICOLE_39</name>
</gene>
<evidence type="ECO:0000313" key="3">
    <source>
        <dbReference type="Proteomes" id="UP000221469"/>
    </source>
</evidence>
<dbReference type="PROSITE" id="PS51354">
    <property type="entry name" value="GLUTAREDOXIN_2"/>
    <property type="match status" value="1"/>
</dbReference>
<dbReference type="Proteomes" id="UP000221469">
    <property type="component" value="Segment"/>
</dbReference>
<reference evidence="2 3" key="1">
    <citation type="submission" date="2015-08" db="EMBL/GenBank/DDBJ databases">
        <authorList>
            <person name="Barekzi N."/>
            <person name="Doss J.H."/>
            <person name="Bluford J."/>
            <person name="Fizer S."/>
            <person name="Garofalo A.E."/>
            <person name="Gasalao M.B."/>
            <person name="Griffin J."/>
            <person name="Henderson C.M."/>
            <person name="Hyre A.N."/>
            <person name="Irons L.B."/>
            <person name="Jafree E."/>
            <person name="Kanda K."/>
            <person name="Matthews D."/>
            <person name="Mclaren B."/>
            <person name="Moriarty A."/>
            <person name="Northam N."/>
            <person name="Ryan M."/>
            <person name="Smith D.E."/>
            <person name="Vanselow D."/>
            <person name="Welch J."/>
            <person name="Gauthier D."/>
            <person name="Anders K.R."/>
            <person name="Bradley K.W."/>
            <person name="Asai D.J."/>
            <person name="Bowman C.A."/>
            <person name="Russell D.A."/>
            <person name="Pope W.H."/>
            <person name="Jacobs-Sera D."/>
            <person name="Hendrix R.W."/>
            <person name="Hatfull G.F."/>
        </authorList>
    </citation>
    <scope>NUCLEOTIDE SEQUENCE [LARGE SCALE GENOMIC DNA]</scope>
</reference>
<dbReference type="InterPro" id="IPR036249">
    <property type="entry name" value="Thioredoxin-like_sf"/>
</dbReference>
<organism evidence="2 3">
    <name type="scientific">Mycobacterium phage Bricole</name>
    <dbReference type="NCBI Taxonomy" id="1718601"/>
    <lineage>
        <taxon>Viruses</taxon>
        <taxon>Duplodnaviria</taxon>
        <taxon>Heunggongvirae</taxon>
        <taxon>Uroviricota</taxon>
        <taxon>Caudoviricetes</taxon>
        <taxon>Vilmaviridae</taxon>
        <taxon>Mclasvirinae</taxon>
        <taxon>Bongovirus</taxon>
        <taxon>Bongovirus bongo</taxon>
    </lineage>
</organism>
<dbReference type="SUPFAM" id="SSF52833">
    <property type="entry name" value="Thioredoxin-like"/>
    <property type="match status" value="1"/>
</dbReference>
<evidence type="ECO:0000313" key="2">
    <source>
        <dbReference type="EMBL" id="ALF00567.1"/>
    </source>
</evidence>
<proteinExistence type="predicted"/>
<dbReference type="Pfam" id="PF00462">
    <property type="entry name" value="Glutaredoxin"/>
    <property type="match status" value="1"/>
</dbReference>
<protein>
    <submittedName>
        <fullName evidence="2">NrdH-like glutaredoxin</fullName>
    </submittedName>
</protein>
<accession>A0A0M4R2F9</accession>
<name>A0A0M4R2F9_9CAUD</name>
<dbReference type="CDD" id="cd02976">
    <property type="entry name" value="NrdH"/>
    <property type="match status" value="1"/>
</dbReference>
<sequence length="92" mass="10016">MNERSALNVTVYTTGPACIKCKLTKDALAKKGIAYTEVRLDQDSEQADLLRAQGYSVAPVVVVQHDDGSQEKWGDFRVDYINALAKRSAAAA</sequence>
<dbReference type="Gene3D" id="3.40.30.10">
    <property type="entry name" value="Glutaredoxin"/>
    <property type="match status" value="1"/>
</dbReference>
<feature type="domain" description="Glutaredoxin" evidence="1">
    <location>
        <begin position="9"/>
        <end position="64"/>
    </location>
</feature>
<dbReference type="InterPro" id="IPR002109">
    <property type="entry name" value="Glutaredoxin"/>
</dbReference>
<dbReference type="EMBL" id="KT591491">
    <property type="protein sequence ID" value="ALF00567.1"/>
    <property type="molecule type" value="Genomic_DNA"/>
</dbReference>
<evidence type="ECO:0000259" key="1">
    <source>
        <dbReference type="Pfam" id="PF00462"/>
    </source>
</evidence>